<evidence type="ECO:0000313" key="1">
    <source>
        <dbReference type="Proteomes" id="UP000887565"/>
    </source>
</evidence>
<dbReference type="Proteomes" id="UP000887565">
    <property type="component" value="Unplaced"/>
</dbReference>
<name>A0A915IS82_ROMCU</name>
<accession>A0A915IS82</accession>
<evidence type="ECO:0000313" key="2">
    <source>
        <dbReference type="WBParaSite" id="nRc.2.0.1.t16730-RA"/>
    </source>
</evidence>
<proteinExistence type="predicted"/>
<sequence>MAVEDDDGELRAAAATAALPSSSHFHTYNDERLEHVELTKIIQSTTDYKLHQLSDQLSYCSLEFSFDDQGTGEDVFDEFPPIP</sequence>
<protein>
    <submittedName>
        <fullName evidence="2">Uncharacterized protein</fullName>
    </submittedName>
</protein>
<reference evidence="2" key="1">
    <citation type="submission" date="2022-11" db="UniProtKB">
        <authorList>
            <consortium name="WormBaseParasite"/>
        </authorList>
    </citation>
    <scope>IDENTIFICATION</scope>
</reference>
<dbReference type="AlphaFoldDB" id="A0A915IS82"/>
<dbReference type="WBParaSite" id="nRc.2.0.1.t16730-RA">
    <property type="protein sequence ID" value="nRc.2.0.1.t16730-RA"/>
    <property type="gene ID" value="nRc.2.0.1.g16730"/>
</dbReference>
<organism evidence="1 2">
    <name type="scientific">Romanomermis culicivorax</name>
    <name type="common">Nematode worm</name>
    <dbReference type="NCBI Taxonomy" id="13658"/>
    <lineage>
        <taxon>Eukaryota</taxon>
        <taxon>Metazoa</taxon>
        <taxon>Ecdysozoa</taxon>
        <taxon>Nematoda</taxon>
        <taxon>Enoplea</taxon>
        <taxon>Dorylaimia</taxon>
        <taxon>Mermithida</taxon>
        <taxon>Mermithoidea</taxon>
        <taxon>Mermithidae</taxon>
        <taxon>Romanomermis</taxon>
    </lineage>
</organism>
<keyword evidence="1" id="KW-1185">Reference proteome</keyword>